<sequence length="49" mass="5790">DNNIDNRSYKQQITNLWNEKYKPIGNKETDESSPKLNALSAHIFKKRKI</sequence>
<gene>
    <name evidence="1" type="ORF">DEBURN_LOCUS11582</name>
</gene>
<name>A0A9N9DZV6_9GLOM</name>
<protein>
    <submittedName>
        <fullName evidence="1">4046_t:CDS:1</fullName>
    </submittedName>
</protein>
<organism evidence="1 2">
    <name type="scientific">Diversispora eburnea</name>
    <dbReference type="NCBI Taxonomy" id="1213867"/>
    <lineage>
        <taxon>Eukaryota</taxon>
        <taxon>Fungi</taxon>
        <taxon>Fungi incertae sedis</taxon>
        <taxon>Mucoromycota</taxon>
        <taxon>Glomeromycotina</taxon>
        <taxon>Glomeromycetes</taxon>
        <taxon>Diversisporales</taxon>
        <taxon>Diversisporaceae</taxon>
        <taxon>Diversispora</taxon>
    </lineage>
</organism>
<proteinExistence type="predicted"/>
<feature type="non-terminal residue" evidence="1">
    <location>
        <position position="1"/>
    </location>
</feature>
<dbReference type="EMBL" id="CAJVPK010007253">
    <property type="protein sequence ID" value="CAG8655369.1"/>
    <property type="molecule type" value="Genomic_DNA"/>
</dbReference>
<dbReference type="Proteomes" id="UP000789706">
    <property type="component" value="Unassembled WGS sequence"/>
</dbReference>
<reference evidence="1" key="1">
    <citation type="submission" date="2021-06" db="EMBL/GenBank/DDBJ databases">
        <authorList>
            <person name="Kallberg Y."/>
            <person name="Tangrot J."/>
            <person name="Rosling A."/>
        </authorList>
    </citation>
    <scope>NUCLEOTIDE SEQUENCE</scope>
    <source>
        <strain evidence="1">AZ414A</strain>
    </source>
</reference>
<keyword evidence="2" id="KW-1185">Reference proteome</keyword>
<comment type="caution">
    <text evidence="1">The sequence shown here is derived from an EMBL/GenBank/DDBJ whole genome shotgun (WGS) entry which is preliminary data.</text>
</comment>
<evidence type="ECO:0000313" key="1">
    <source>
        <dbReference type="EMBL" id="CAG8655369.1"/>
    </source>
</evidence>
<dbReference type="AlphaFoldDB" id="A0A9N9DZV6"/>
<evidence type="ECO:0000313" key="2">
    <source>
        <dbReference type="Proteomes" id="UP000789706"/>
    </source>
</evidence>
<feature type="non-terminal residue" evidence="1">
    <location>
        <position position="49"/>
    </location>
</feature>
<accession>A0A9N9DZV6</accession>